<dbReference type="InterPro" id="IPR011004">
    <property type="entry name" value="Trimer_LpxA-like_sf"/>
</dbReference>
<feature type="non-terminal residue" evidence="1">
    <location>
        <position position="166"/>
    </location>
</feature>
<dbReference type="InterPro" id="IPR051159">
    <property type="entry name" value="Hexapeptide_acetyltransf"/>
</dbReference>
<dbReference type="AlphaFoldDB" id="A0A382ZD61"/>
<reference evidence="1" key="1">
    <citation type="submission" date="2018-05" db="EMBL/GenBank/DDBJ databases">
        <authorList>
            <person name="Lanie J.A."/>
            <person name="Ng W.-L."/>
            <person name="Kazmierczak K.M."/>
            <person name="Andrzejewski T.M."/>
            <person name="Davidsen T.M."/>
            <person name="Wayne K.J."/>
            <person name="Tettelin H."/>
            <person name="Glass J.I."/>
            <person name="Rusch D."/>
            <person name="Podicherti R."/>
            <person name="Tsui H.-C.T."/>
            <person name="Winkler M.E."/>
        </authorList>
    </citation>
    <scope>NUCLEOTIDE SEQUENCE</scope>
</reference>
<evidence type="ECO:0000313" key="1">
    <source>
        <dbReference type="EMBL" id="SVD93444.1"/>
    </source>
</evidence>
<name>A0A382ZD61_9ZZZZ</name>
<dbReference type="CDD" id="cd04647">
    <property type="entry name" value="LbH_MAT_like"/>
    <property type="match status" value="1"/>
</dbReference>
<dbReference type="Gene3D" id="2.160.10.10">
    <property type="entry name" value="Hexapeptide repeat proteins"/>
    <property type="match status" value="1"/>
</dbReference>
<organism evidence="1">
    <name type="scientific">marine metagenome</name>
    <dbReference type="NCBI Taxonomy" id="408172"/>
    <lineage>
        <taxon>unclassified sequences</taxon>
        <taxon>metagenomes</taxon>
        <taxon>ecological metagenomes</taxon>
    </lineage>
</organism>
<accession>A0A382ZD61</accession>
<dbReference type="Pfam" id="PF00132">
    <property type="entry name" value="Hexapep"/>
    <property type="match status" value="1"/>
</dbReference>
<gene>
    <name evidence="1" type="ORF">METZ01_LOCUS446298</name>
</gene>
<protein>
    <recommendedName>
        <fullName evidence="2">Acetyltransferase</fullName>
    </recommendedName>
</protein>
<dbReference type="PANTHER" id="PTHR23416">
    <property type="entry name" value="SIALIC ACID SYNTHASE-RELATED"/>
    <property type="match status" value="1"/>
</dbReference>
<dbReference type="InterPro" id="IPR001451">
    <property type="entry name" value="Hexapep"/>
</dbReference>
<proteinExistence type="predicted"/>
<evidence type="ECO:0008006" key="2">
    <source>
        <dbReference type="Google" id="ProtNLM"/>
    </source>
</evidence>
<feature type="non-terminal residue" evidence="1">
    <location>
        <position position="1"/>
    </location>
</feature>
<sequence length="166" mass="18668">VNILKRIYRKIFRKKPYILGLNSKVYPYVDMSNANGRKEDLVIGDNTHVKAELLMILGHGGKISIGDFCYVGRNTHIWSGKSITIGNRVLISHNCNIFDNDTHPKDPEERHKQYKEIITKGQPKVIDLKDEEVIIEDDVWLGANVTIMKGVSIGRGSIIGANSLVL</sequence>
<dbReference type="Pfam" id="PF14602">
    <property type="entry name" value="Hexapep_2"/>
    <property type="match status" value="1"/>
</dbReference>
<dbReference type="SUPFAM" id="SSF51161">
    <property type="entry name" value="Trimeric LpxA-like enzymes"/>
    <property type="match status" value="1"/>
</dbReference>
<dbReference type="EMBL" id="UINC01182951">
    <property type="protein sequence ID" value="SVD93444.1"/>
    <property type="molecule type" value="Genomic_DNA"/>
</dbReference>